<gene>
    <name evidence="1" type="ORF">EVAR_85017_1</name>
</gene>
<evidence type="ECO:0000313" key="2">
    <source>
        <dbReference type="Proteomes" id="UP000299102"/>
    </source>
</evidence>
<comment type="caution">
    <text evidence="1">The sequence shown here is derived from an EMBL/GenBank/DDBJ whole genome shotgun (WGS) entry which is preliminary data.</text>
</comment>
<dbReference type="EMBL" id="BGZK01000501">
    <property type="protein sequence ID" value="GBP47425.1"/>
    <property type="molecule type" value="Genomic_DNA"/>
</dbReference>
<accession>A0A4C1WBA6</accession>
<proteinExistence type="predicted"/>
<name>A0A4C1WBA6_EUMVA</name>
<evidence type="ECO:0000313" key="1">
    <source>
        <dbReference type="EMBL" id="GBP47425.1"/>
    </source>
</evidence>
<protein>
    <submittedName>
        <fullName evidence="1">Uncharacterized protein</fullName>
    </submittedName>
</protein>
<organism evidence="1 2">
    <name type="scientific">Eumeta variegata</name>
    <name type="common">Bagworm moth</name>
    <name type="synonym">Eumeta japonica</name>
    <dbReference type="NCBI Taxonomy" id="151549"/>
    <lineage>
        <taxon>Eukaryota</taxon>
        <taxon>Metazoa</taxon>
        <taxon>Ecdysozoa</taxon>
        <taxon>Arthropoda</taxon>
        <taxon>Hexapoda</taxon>
        <taxon>Insecta</taxon>
        <taxon>Pterygota</taxon>
        <taxon>Neoptera</taxon>
        <taxon>Endopterygota</taxon>
        <taxon>Lepidoptera</taxon>
        <taxon>Glossata</taxon>
        <taxon>Ditrysia</taxon>
        <taxon>Tineoidea</taxon>
        <taxon>Psychidae</taxon>
        <taxon>Oiketicinae</taxon>
        <taxon>Eumeta</taxon>
    </lineage>
</organism>
<sequence length="110" mass="12346">MAHGASDRITLDSFGAGTRRSRRRARRATLPAVAFCERVRLRLVRSGARVRLLRLGMCDSKVRPRVPARSRAARLGRTAHDRVSTVSIYLAVHSRATRVACRALFHRNVT</sequence>
<dbReference type="Proteomes" id="UP000299102">
    <property type="component" value="Unassembled WGS sequence"/>
</dbReference>
<dbReference type="AlphaFoldDB" id="A0A4C1WBA6"/>
<keyword evidence="2" id="KW-1185">Reference proteome</keyword>
<reference evidence="1 2" key="1">
    <citation type="journal article" date="2019" name="Commun. Biol.">
        <title>The bagworm genome reveals a unique fibroin gene that provides high tensile strength.</title>
        <authorList>
            <person name="Kono N."/>
            <person name="Nakamura H."/>
            <person name="Ohtoshi R."/>
            <person name="Tomita M."/>
            <person name="Numata K."/>
            <person name="Arakawa K."/>
        </authorList>
    </citation>
    <scope>NUCLEOTIDE SEQUENCE [LARGE SCALE GENOMIC DNA]</scope>
</reference>